<dbReference type="RefSeq" id="WP_219818486.1">
    <property type="nucleotide sequence ID" value="NZ_PHNF01000002.1"/>
</dbReference>
<gene>
    <name evidence="2" type="ORF">MCORR_v1c06520</name>
</gene>
<keyword evidence="3" id="KW-1185">Reference proteome</keyword>
<feature type="compositionally biased region" description="Polar residues" evidence="1">
    <location>
        <begin position="91"/>
        <end position="111"/>
    </location>
</feature>
<feature type="compositionally biased region" description="Basic and acidic residues" evidence="1">
    <location>
        <begin position="72"/>
        <end position="90"/>
    </location>
</feature>
<accession>A0A2S5RGC9</accession>
<reference evidence="2 3" key="1">
    <citation type="submission" date="2017-11" db="EMBL/GenBank/DDBJ databases">
        <title>Genome sequence of Mesoplasma corruscae ELCA-2 (ATCC 49579).</title>
        <authorList>
            <person name="Lo W.-S."/>
            <person name="Kuo C.-H."/>
        </authorList>
    </citation>
    <scope>NUCLEOTIDE SEQUENCE [LARGE SCALE GENOMIC DNA]</scope>
    <source>
        <strain evidence="2 3">ELCA-2</strain>
    </source>
</reference>
<protein>
    <submittedName>
        <fullName evidence="2">Uncharacterized protein</fullName>
    </submittedName>
</protein>
<feature type="compositionally biased region" description="Basic and acidic residues" evidence="1">
    <location>
        <begin position="15"/>
        <end position="25"/>
    </location>
</feature>
<feature type="compositionally biased region" description="Basic and acidic residues" evidence="1">
    <location>
        <begin position="40"/>
        <end position="50"/>
    </location>
</feature>
<dbReference type="Proteomes" id="UP000239785">
    <property type="component" value="Unassembled WGS sequence"/>
</dbReference>
<sequence length="111" mass="12130">MWFFKCKKNNNVVKDKASKSTDEASSKIQNKQTSPSVTKKAVDILHDDQYSKTSKSLAGSALSQSNSNKKSSQKEASKASKVLKDKRFSQESKSVAASVLSQTPSKKTAKK</sequence>
<evidence type="ECO:0000313" key="3">
    <source>
        <dbReference type="Proteomes" id="UP000239785"/>
    </source>
</evidence>
<dbReference type="EMBL" id="PHNF01000002">
    <property type="protein sequence ID" value="PPE06347.1"/>
    <property type="molecule type" value="Genomic_DNA"/>
</dbReference>
<feature type="compositionally biased region" description="Polar residues" evidence="1">
    <location>
        <begin position="26"/>
        <end position="37"/>
    </location>
</feature>
<evidence type="ECO:0000256" key="1">
    <source>
        <dbReference type="SAM" id="MobiDB-lite"/>
    </source>
</evidence>
<evidence type="ECO:0000313" key="2">
    <source>
        <dbReference type="EMBL" id="PPE06347.1"/>
    </source>
</evidence>
<dbReference type="AlphaFoldDB" id="A0A2S5RGC9"/>
<organism evidence="2 3">
    <name type="scientific">Mesoplasma corruscae</name>
    <dbReference type="NCBI Taxonomy" id="216874"/>
    <lineage>
        <taxon>Bacteria</taxon>
        <taxon>Bacillati</taxon>
        <taxon>Mycoplasmatota</taxon>
        <taxon>Mollicutes</taxon>
        <taxon>Entomoplasmatales</taxon>
        <taxon>Entomoplasmataceae</taxon>
        <taxon>Mesoplasma</taxon>
    </lineage>
</organism>
<proteinExistence type="predicted"/>
<comment type="caution">
    <text evidence="2">The sequence shown here is derived from an EMBL/GenBank/DDBJ whole genome shotgun (WGS) entry which is preliminary data.</text>
</comment>
<feature type="region of interest" description="Disordered" evidence="1">
    <location>
        <begin position="15"/>
        <end position="111"/>
    </location>
</feature>
<name>A0A2S5RGC9_9MOLU</name>